<reference evidence="1" key="1">
    <citation type="submission" date="2020-03" db="EMBL/GenBank/DDBJ databases">
        <authorList>
            <person name="Guo F."/>
        </authorList>
    </citation>
    <scope>NUCLEOTIDE SEQUENCE</scope>
    <source>
        <strain evidence="1">JCM 30134</strain>
    </source>
</reference>
<proteinExistence type="predicted"/>
<dbReference type="EMBL" id="JAAONZ010000003">
    <property type="protein sequence ID" value="NHO65033.1"/>
    <property type="molecule type" value="Genomic_DNA"/>
</dbReference>
<comment type="caution">
    <text evidence="1">The sequence shown here is derived from an EMBL/GenBank/DDBJ whole genome shotgun (WGS) entry which is preliminary data.</text>
</comment>
<evidence type="ECO:0000313" key="2">
    <source>
        <dbReference type="Proteomes" id="UP000787472"/>
    </source>
</evidence>
<dbReference type="AlphaFoldDB" id="A0A9E5MLN5"/>
<dbReference type="Proteomes" id="UP000787472">
    <property type="component" value="Unassembled WGS sequence"/>
</dbReference>
<organism evidence="1 2">
    <name type="scientific">Pseudomaricurvus hydrocarbonicus</name>
    <dbReference type="NCBI Taxonomy" id="1470433"/>
    <lineage>
        <taxon>Bacteria</taxon>
        <taxon>Pseudomonadati</taxon>
        <taxon>Pseudomonadota</taxon>
        <taxon>Gammaproteobacteria</taxon>
        <taxon>Cellvibrionales</taxon>
        <taxon>Cellvibrionaceae</taxon>
        <taxon>Pseudomaricurvus</taxon>
    </lineage>
</organism>
<evidence type="ECO:0000313" key="1">
    <source>
        <dbReference type="EMBL" id="NHO65033.1"/>
    </source>
</evidence>
<dbReference type="RefSeq" id="WP_167183015.1">
    <property type="nucleotide sequence ID" value="NZ_JAAONZ010000003.1"/>
</dbReference>
<sequence length="305" mass="34857">MVEVEAVIEDHEKLQMEAVTRVYRERHSILTLMRQLNRLVNAIQRHRGVSLAHLAGDGLFMEDVNQVQAQVNKRLLVLRNTCDQFDHLVSPREQENIQHGWNTVCHNWEGDALLENFEYHSFLIEQLLQMSVRLANRLEEPLMSASGLSATVEPANPVHSELILPLVCRNVPELIEQLARIRGLATHAAVVGDCDAEHDKKLQYWLQCAERQNRELIHQIDGIRHEIKNSWKTLTELKNYELKLAFFLNTISKDIIHGDCAKADARQLFVLGSEIIEAYVDAVDGGISLLQTGLEKELEGWLVQL</sequence>
<name>A0A9E5MLN5_9GAMM</name>
<protein>
    <submittedName>
        <fullName evidence="1">Uncharacterized protein</fullName>
    </submittedName>
</protein>
<keyword evidence="2" id="KW-1185">Reference proteome</keyword>
<accession>A0A9E5MLN5</accession>
<gene>
    <name evidence="1" type="ORF">G8770_05700</name>
</gene>